<sequence>MNKLDIGIFTLLFISCQQQQTKQIYTIDNTLQAKATSIVENNLSVLNALSGQAIIMEVQTGQIKAMVGLERKDSATYQTSENLPQKQTEGLIQPISILAALETGQVKLSDTVNVGNGIYSANGIEIKDHNWHRGGYGTITIQQGLAVSSNVATYKTIEKAFSNEQAYQAQLKKMGVDLDSLTTIKMLTLYNEIAKNGDIASKANTDSLKQALKYVVTDGLGQSAKSDKVQIAGKTGAIQLEDGSYIIEFCGYFPAEKPQYSIIVSIHKEEVPASGMMAGEVFKQIVDSMIK</sequence>
<keyword evidence="2" id="KW-0472">Membrane</keyword>
<dbReference type="PANTHER" id="PTHR30627:SF1">
    <property type="entry name" value="PEPTIDOGLYCAN D,D-TRANSPEPTIDASE FTSI"/>
    <property type="match status" value="1"/>
</dbReference>
<evidence type="ECO:0000313" key="5">
    <source>
        <dbReference type="Proteomes" id="UP000698924"/>
    </source>
</evidence>
<dbReference type="GO" id="GO:0005886">
    <property type="term" value="C:plasma membrane"/>
    <property type="evidence" value="ECO:0007669"/>
    <property type="project" value="TreeGrafter"/>
</dbReference>
<dbReference type="Proteomes" id="UP000698924">
    <property type="component" value="Unassembled WGS sequence"/>
</dbReference>
<dbReference type="Pfam" id="PF00905">
    <property type="entry name" value="Transpeptidase"/>
    <property type="match status" value="2"/>
</dbReference>
<name>A0AA41DAF9_9BACT</name>
<evidence type="ECO:0000259" key="3">
    <source>
        <dbReference type="Pfam" id="PF00905"/>
    </source>
</evidence>
<dbReference type="InterPro" id="IPR050515">
    <property type="entry name" value="Beta-lactam/transpept"/>
</dbReference>
<comment type="caution">
    <text evidence="4">The sequence shown here is derived from an EMBL/GenBank/DDBJ whole genome shotgun (WGS) entry which is preliminary data.</text>
</comment>
<keyword evidence="5" id="KW-1185">Reference proteome</keyword>
<evidence type="ECO:0000256" key="1">
    <source>
        <dbReference type="ARBA" id="ARBA00004370"/>
    </source>
</evidence>
<dbReference type="SUPFAM" id="SSF56601">
    <property type="entry name" value="beta-lactamase/transpeptidase-like"/>
    <property type="match status" value="1"/>
</dbReference>
<protein>
    <submittedName>
        <fullName evidence="4">Penicillin-binding protein</fullName>
    </submittedName>
</protein>
<feature type="domain" description="Penicillin-binding protein transpeptidase" evidence="3">
    <location>
        <begin position="52"/>
        <end position="177"/>
    </location>
</feature>
<evidence type="ECO:0000313" key="4">
    <source>
        <dbReference type="EMBL" id="MBM6858259.1"/>
    </source>
</evidence>
<comment type="subcellular location">
    <subcellularLocation>
        <location evidence="1">Membrane</location>
    </subcellularLocation>
</comment>
<dbReference type="PROSITE" id="PS51257">
    <property type="entry name" value="PROKAR_LIPOPROTEIN"/>
    <property type="match status" value="1"/>
</dbReference>
<organism evidence="4 5">
    <name type="scientific">Caecibacteroides pullorum</name>
    <dbReference type="NCBI Taxonomy" id="2725562"/>
    <lineage>
        <taxon>Bacteria</taxon>
        <taxon>Pseudomonadati</taxon>
        <taxon>Bacteroidota</taxon>
        <taxon>Bacteroidia</taxon>
        <taxon>Bacteroidales</taxon>
        <taxon>Bacteroidaceae</taxon>
        <taxon>Caecibacteroides</taxon>
    </lineage>
</organism>
<gene>
    <name evidence="4" type="ORF">H6D15_11725</name>
</gene>
<dbReference type="PANTHER" id="PTHR30627">
    <property type="entry name" value="PEPTIDOGLYCAN D,D-TRANSPEPTIDASE"/>
    <property type="match status" value="1"/>
</dbReference>
<dbReference type="GO" id="GO:0071555">
    <property type="term" value="P:cell wall organization"/>
    <property type="evidence" value="ECO:0007669"/>
    <property type="project" value="TreeGrafter"/>
</dbReference>
<feature type="domain" description="Penicillin-binding protein transpeptidase" evidence="3">
    <location>
        <begin position="180"/>
        <end position="286"/>
    </location>
</feature>
<dbReference type="EMBL" id="JACJMO010000021">
    <property type="protein sequence ID" value="MBM6858259.1"/>
    <property type="molecule type" value="Genomic_DNA"/>
</dbReference>
<dbReference type="InterPro" id="IPR001460">
    <property type="entry name" value="PCN-bd_Tpept"/>
</dbReference>
<proteinExistence type="predicted"/>
<dbReference type="GO" id="GO:0008658">
    <property type="term" value="F:penicillin binding"/>
    <property type="evidence" value="ECO:0007669"/>
    <property type="project" value="InterPro"/>
</dbReference>
<dbReference type="Gene3D" id="3.30.450.330">
    <property type="match status" value="2"/>
</dbReference>
<evidence type="ECO:0000256" key="2">
    <source>
        <dbReference type="ARBA" id="ARBA00023136"/>
    </source>
</evidence>
<dbReference type="InterPro" id="IPR012338">
    <property type="entry name" value="Beta-lactam/transpept-like"/>
</dbReference>
<reference evidence="4 5" key="1">
    <citation type="journal article" date="2021" name="Sci. Rep.">
        <title>The distribution of antibiotic resistance genes in chicken gut microbiota commensals.</title>
        <authorList>
            <person name="Juricova H."/>
            <person name="Matiasovicova J."/>
            <person name="Kubasova T."/>
            <person name="Cejkova D."/>
            <person name="Rychlik I."/>
        </authorList>
    </citation>
    <scope>NUCLEOTIDE SEQUENCE [LARGE SCALE GENOMIC DNA]</scope>
    <source>
        <strain evidence="4 5">An421</strain>
    </source>
</reference>
<dbReference type="Gene3D" id="3.40.710.10">
    <property type="entry name" value="DD-peptidase/beta-lactamase superfamily"/>
    <property type="match status" value="2"/>
</dbReference>
<accession>A0AA41DAF9</accession>
<dbReference type="AlphaFoldDB" id="A0AA41DAF9"/>